<keyword evidence="1" id="KW-0472">Membrane</keyword>
<feature type="transmembrane region" description="Helical" evidence="1">
    <location>
        <begin position="49"/>
        <end position="70"/>
    </location>
</feature>
<dbReference type="KEGG" id="acr:Acry_3352"/>
<protein>
    <submittedName>
        <fullName evidence="3">Restriction endonuclease</fullName>
    </submittedName>
</protein>
<dbReference type="Proteomes" id="UP000000245">
    <property type="component" value="Plasmid pACRY02"/>
</dbReference>
<keyword evidence="3" id="KW-0540">Nuclease</keyword>
<dbReference type="Gene3D" id="3.40.1350.10">
    <property type="match status" value="1"/>
</dbReference>
<dbReference type="AlphaFoldDB" id="A5FTN1"/>
<keyword evidence="4" id="KW-1185">Reference proteome</keyword>
<organism evidence="3 4">
    <name type="scientific">Acidiphilium cryptum (strain JF-5)</name>
    <dbReference type="NCBI Taxonomy" id="349163"/>
    <lineage>
        <taxon>Bacteria</taxon>
        <taxon>Pseudomonadati</taxon>
        <taxon>Pseudomonadota</taxon>
        <taxon>Alphaproteobacteria</taxon>
        <taxon>Acetobacterales</taxon>
        <taxon>Acidocellaceae</taxon>
        <taxon>Acidiphilium</taxon>
    </lineage>
</organism>
<dbReference type="InterPro" id="IPR007560">
    <property type="entry name" value="Restrct_endonuc_IV_Mrr"/>
</dbReference>
<evidence type="ECO:0000259" key="2">
    <source>
        <dbReference type="Pfam" id="PF04471"/>
    </source>
</evidence>
<dbReference type="RefSeq" id="WP_011930691.1">
    <property type="nucleotide sequence ID" value="NC_009468.1"/>
</dbReference>
<proteinExistence type="predicted"/>
<geneLocation type="plasmid" evidence="3 4">
    <name>pACRY02</name>
</geneLocation>
<accession>A5FTN1</accession>
<dbReference type="SUPFAM" id="SSF52980">
    <property type="entry name" value="Restriction endonuclease-like"/>
    <property type="match status" value="1"/>
</dbReference>
<evidence type="ECO:0000313" key="3">
    <source>
        <dbReference type="EMBL" id="ABQ28963.1"/>
    </source>
</evidence>
<keyword evidence="3" id="KW-0614">Plasmid</keyword>
<dbReference type="HOGENOM" id="CLU_1358010_0_0_5"/>
<reference evidence="3 4" key="1">
    <citation type="submission" date="2007-05" db="EMBL/GenBank/DDBJ databases">
        <title>Complete sequence of plasmid2 pACRY02 of Acidiphilium cryptum JF-5.</title>
        <authorList>
            <consortium name="US DOE Joint Genome Institute"/>
            <person name="Copeland A."/>
            <person name="Lucas S."/>
            <person name="Lapidus A."/>
            <person name="Barry K."/>
            <person name="Detter J.C."/>
            <person name="Glavina del Rio T."/>
            <person name="Hammon N."/>
            <person name="Israni S."/>
            <person name="Dalin E."/>
            <person name="Tice H."/>
            <person name="Pitluck S."/>
            <person name="Sims D."/>
            <person name="Brettin T."/>
            <person name="Bruce D."/>
            <person name="Han C."/>
            <person name="Schmutz J."/>
            <person name="Larimer F."/>
            <person name="Land M."/>
            <person name="Hauser L."/>
            <person name="Kyrpides N."/>
            <person name="Kim E."/>
            <person name="Magnuson T."/>
            <person name="Richardson P."/>
        </authorList>
    </citation>
    <scope>NUCLEOTIDE SEQUENCE [LARGE SCALE GENOMIC DNA]</scope>
    <source>
        <strain evidence="3 4">JF-5</strain>
        <plasmid evidence="4">Plasmid pACRY02</plasmid>
    </source>
</reference>
<dbReference type="REBASE" id="15969">
    <property type="entry name" value="AcrJFMrrP"/>
</dbReference>
<dbReference type="PANTHER" id="PTHR30015:SF6">
    <property type="entry name" value="SLL1429 PROTEIN"/>
    <property type="match status" value="1"/>
</dbReference>
<evidence type="ECO:0000256" key="1">
    <source>
        <dbReference type="SAM" id="Phobius"/>
    </source>
</evidence>
<name>A5FTN1_ACICJ</name>
<gene>
    <name evidence="3" type="ordered locus">Acry_3352</name>
</gene>
<dbReference type="PANTHER" id="PTHR30015">
    <property type="entry name" value="MRR RESTRICTION SYSTEM PROTEIN"/>
    <property type="match status" value="1"/>
</dbReference>
<dbReference type="GO" id="GO:0003677">
    <property type="term" value="F:DNA binding"/>
    <property type="evidence" value="ECO:0007669"/>
    <property type="project" value="InterPro"/>
</dbReference>
<dbReference type="Pfam" id="PF04471">
    <property type="entry name" value="Mrr_cat"/>
    <property type="match status" value="1"/>
</dbReference>
<feature type="domain" description="Restriction endonuclease type IV Mrr" evidence="2">
    <location>
        <begin position="92"/>
        <end position="190"/>
    </location>
</feature>
<evidence type="ECO:0000313" key="4">
    <source>
        <dbReference type="Proteomes" id="UP000000245"/>
    </source>
</evidence>
<dbReference type="InterPro" id="IPR011335">
    <property type="entry name" value="Restrct_endonuc-II-like"/>
</dbReference>
<dbReference type="InterPro" id="IPR052906">
    <property type="entry name" value="Type_IV_Methyl-Rstrct_Enzyme"/>
</dbReference>
<dbReference type="InterPro" id="IPR011856">
    <property type="entry name" value="tRNA_endonuc-like_dom_sf"/>
</dbReference>
<dbReference type="GO" id="GO:0015666">
    <property type="term" value="F:restriction endodeoxyribonuclease activity"/>
    <property type="evidence" value="ECO:0007669"/>
    <property type="project" value="TreeGrafter"/>
</dbReference>
<dbReference type="GO" id="GO:0009307">
    <property type="term" value="P:DNA restriction-modification system"/>
    <property type="evidence" value="ECO:0007669"/>
    <property type="project" value="InterPro"/>
</dbReference>
<sequence length="201" mass="21674">MARSRSRRRRSGSEPFAALAGLVALAMAGKVLAAIQHDGEQFGAVLRGLELPAMVALLIIVGLLVLAFQIRRRRRRAYREAMLRIGGSDPLSLSPVQYEHFCAFLLEHYGWKTETTRASGDFGADIIARRGGEVMVVQCKRYAQPVGVKAVQEAHSAASFYGAGRTAVMACRGFTRAAHALAGKTGTTLVQVGENDAAAFR</sequence>
<keyword evidence="3" id="KW-0255">Endonuclease</keyword>
<keyword evidence="1" id="KW-1133">Transmembrane helix</keyword>
<keyword evidence="1" id="KW-0812">Transmembrane</keyword>
<keyword evidence="3" id="KW-0378">Hydrolase</keyword>
<dbReference type="EMBL" id="CP000690">
    <property type="protein sequence ID" value="ABQ28963.1"/>
    <property type="molecule type" value="Genomic_DNA"/>
</dbReference>